<feature type="signal peptide" evidence="1">
    <location>
        <begin position="1"/>
        <end position="27"/>
    </location>
</feature>
<dbReference type="KEGG" id="vfa:MM35RIKEN_06790"/>
<organism evidence="2 3">
    <name type="scientific">Vescimonas fastidiosa</name>
    <dbReference type="NCBI Taxonomy" id="2714353"/>
    <lineage>
        <taxon>Bacteria</taxon>
        <taxon>Bacillati</taxon>
        <taxon>Bacillota</taxon>
        <taxon>Clostridia</taxon>
        <taxon>Eubacteriales</taxon>
        <taxon>Oscillospiraceae</taxon>
        <taxon>Vescimonas</taxon>
    </lineage>
</organism>
<name>A0A810PWL5_9FIRM</name>
<gene>
    <name evidence="2" type="ORF">MM35RIKEN_06790</name>
</gene>
<dbReference type="Proteomes" id="UP000681343">
    <property type="component" value="Chromosome"/>
</dbReference>
<dbReference type="EMBL" id="AP023415">
    <property type="protein sequence ID" value="BCK78487.1"/>
    <property type="molecule type" value="Genomic_DNA"/>
</dbReference>
<dbReference type="RefSeq" id="WP_212819318.1">
    <property type="nucleotide sequence ID" value="NZ_AP023415.1"/>
</dbReference>
<proteinExistence type="predicted"/>
<evidence type="ECO:0000313" key="2">
    <source>
        <dbReference type="EMBL" id="BCK78487.1"/>
    </source>
</evidence>
<sequence>MRLRKKKLPAALWAVLVLALSATLVLAAYYGKGNFKDVFVNRKHSFSSDVLSSVSRFEEADKNVVRPQGMAAKSISFYNYDRSTGEYNDFDVTFSVYAWLDKDDTGRAYTISYGTTTGKTVNSTTHDTPIFTATLKGKKASELAITVQFNANANEDLTTFPKLLMVAVPDTPRYMASRMLGACIVPSRSEGFHVDCGFEKTEGNVDIEDYAAFIYGISMVGEPPKNGVLRVLWRSDRLTLMEHNDFKARNVENPTDGFDKYIYIPQETDYYGRLSFMRVQGIEDEKNNPWKNNSYNWTDLESFVKWQQLP</sequence>
<keyword evidence="3" id="KW-1185">Reference proteome</keyword>
<protein>
    <submittedName>
        <fullName evidence="2">Uncharacterized protein</fullName>
    </submittedName>
</protein>
<reference evidence="2" key="1">
    <citation type="submission" date="2020-09" db="EMBL/GenBank/DDBJ databases">
        <title>New species isolated from human feces.</title>
        <authorList>
            <person name="Kitahara M."/>
            <person name="Shigeno Y."/>
            <person name="Shime M."/>
            <person name="Matsumoto Y."/>
            <person name="Nakamura S."/>
            <person name="Motooka D."/>
            <person name="Fukuoka S."/>
            <person name="Nishikawa H."/>
            <person name="Benno Y."/>
        </authorList>
    </citation>
    <scope>NUCLEOTIDE SEQUENCE</scope>
    <source>
        <strain evidence="2">MM35</strain>
    </source>
</reference>
<evidence type="ECO:0000256" key="1">
    <source>
        <dbReference type="SAM" id="SignalP"/>
    </source>
</evidence>
<keyword evidence="1" id="KW-0732">Signal</keyword>
<dbReference type="AlphaFoldDB" id="A0A810PWL5"/>
<evidence type="ECO:0000313" key="3">
    <source>
        <dbReference type="Proteomes" id="UP000681343"/>
    </source>
</evidence>
<accession>A0A810PWL5</accession>
<feature type="chain" id="PRO_5032457987" evidence="1">
    <location>
        <begin position="28"/>
        <end position="310"/>
    </location>
</feature>